<comment type="caution">
    <text evidence="1">The sequence shown here is derived from an EMBL/GenBank/DDBJ whole genome shotgun (WGS) entry which is preliminary data.</text>
</comment>
<dbReference type="Proteomes" id="UP001187315">
    <property type="component" value="Unassembled WGS sequence"/>
</dbReference>
<gene>
    <name evidence="1" type="ORF">Q7C36_012931</name>
</gene>
<name>A0AA88SQA5_TACVA</name>
<dbReference type="AlphaFoldDB" id="A0AA88SQA5"/>
<reference evidence="1" key="1">
    <citation type="submission" date="2023-08" db="EMBL/GenBank/DDBJ databases">
        <title>Pelteobagrus vachellii genome.</title>
        <authorList>
            <person name="Liu H."/>
        </authorList>
    </citation>
    <scope>NUCLEOTIDE SEQUENCE</scope>
    <source>
        <strain evidence="1">PRFRI_2022a</strain>
        <tissue evidence="1">Muscle</tissue>
    </source>
</reference>
<evidence type="ECO:0000313" key="2">
    <source>
        <dbReference type="Proteomes" id="UP001187315"/>
    </source>
</evidence>
<organism evidence="1 2">
    <name type="scientific">Tachysurus vachellii</name>
    <name type="common">Darkbarbel catfish</name>
    <name type="synonym">Pelteobagrus vachellii</name>
    <dbReference type="NCBI Taxonomy" id="175792"/>
    <lineage>
        <taxon>Eukaryota</taxon>
        <taxon>Metazoa</taxon>
        <taxon>Chordata</taxon>
        <taxon>Craniata</taxon>
        <taxon>Vertebrata</taxon>
        <taxon>Euteleostomi</taxon>
        <taxon>Actinopterygii</taxon>
        <taxon>Neopterygii</taxon>
        <taxon>Teleostei</taxon>
        <taxon>Ostariophysi</taxon>
        <taxon>Siluriformes</taxon>
        <taxon>Bagridae</taxon>
        <taxon>Tachysurus</taxon>
    </lineage>
</organism>
<sequence length="69" mass="7662">MEESQRSSFKSATFSAPLRDCAAPQLHSIVWKLRVNTASLLLSTAARDFQYGMIGLIPSECCVLETQQQ</sequence>
<proteinExistence type="predicted"/>
<accession>A0AA88SQA5</accession>
<dbReference type="EMBL" id="JAVHJS010000012">
    <property type="protein sequence ID" value="KAK2841352.1"/>
    <property type="molecule type" value="Genomic_DNA"/>
</dbReference>
<evidence type="ECO:0000313" key="1">
    <source>
        <dbReference type="EMBL" id="KAK2841352.1"/>
    </source>
</evidence>
<keyword evidence="2" id="KW-1185">Reference proteome</keyword>
<protein>
    <submittedName>
        <fullName evidence="1">Uncharacterized protein</fullName>
    </submittedName>
</protein>